<evidence type="ECO:0000313" key="1">
    <source>
        <dbReference type="EMBL" id="VFJ99065.1"/>
    </source>
</evidence>
<accession>A0A450V2V6</accession>
<name>A0A450V2V6_9GAMM</name>
<proteinExistence type="predicted"/>
<gene>
    <name evidence="1" type="ORF">BECKLFY1418A_GA0070994_10935</name>
</gene>
<dbReference type="AlphaFoldDB" id="A0A450V2V6"/>
<sequence length="53" mass="6481">MEESLESKETGKLTAETRLPPKYEQRRYDYRAEDLDATWRSFVSKQRSMSWHR</sequence>
<reference evidence="1" key="1">
    <citation type="submission" date="2019-02" db="EMBL/GenBank/DDBJ databases">
        <authorList>
            <person name="Gruber-Vodicka R. H."/>
            <person name="Seah K. B. B."/>
        </authorList>
    </citation>
    <scope>NUCLEOTIDE SEQUENCE</scope>
    <source>
        <strain evidence="1">BECK_M6</strain>
    </source>
</reference>
<dbReference type="EMBL" id="CAADFH010000093">
    <property type="protein sequence ID" value="VFJ99065.1"/>
    <property type="molecule type" value="Genomic_DNA"/>
</dbReference>
<organism evidence="1">
    <name type="scientific">Candidatus Kentrum sp. LFY</name>
    <dbReference type="NCBI Taxonomy" id="2126342"/>
    <lineage>
        <taxon>Bacteria</taxon>
        <taxon>Pseudomonadati</taxon>
        <taxon>Pseudomonadota</taxon>
        <taxon>Gammaproteobacteria</taxon>
        <taxon>Candidatus Kentrum</taxon>
    </lineage>
</organism>
<protein>
    <submittedName>
        <fullName evidence="1">Uncharacterized protein</fullName>
    </submittedName>
</protein>